<keyword evidence="2" id="KW-0812">Transmembrane</keyword>
<feature type="compositionally biased region" description="Polar residues" evidence="1">
    <location>
        <begin position="380"/>
        <end position="392"/>
    </location>
</feature>
<accession>R8BKN3</accession>
<reference evidence="5" key="1">
    <citation type="journal article" date="2013" name="Genome Announc.">
        <title>Draft genome sequence of the ascomycete Phaeoacremonium aleophilum strain UCR-PA7, a causal agent of the esca disease complex in grapevines.</title>
        <authorList>
            <person name="Blanco-Ulate B."/>
            <person name="Rolshausen P."/>
            <person name="Cantu D."/>
        </authorList>
    </citation>
    <scope>NUCLEOTIDE SEQUENCE [LARGE SCALE GENOMIC DNA]</scope>
    <source>
        <strain evidence="5">UCR-PA7</strain>
    </source>
</reference>
<dbReference type="HOGENOM" id="CLU_482351_0_0_1"/>
<feature type="region of interest" description="Disordered" evidence="1">
    <location>
        <begin position="277"/>
        <end position="303"/>
    </location>
</feature>
<keyword evidence="3" id="KW-0732">Signal</keyword>
<sequence length="545" mass="59354">MPAGISSHSLNFLARVLVFLSVLTVFAHSVVAAPSSEEVKRNNNPLNINWGPAPSPEDGPPGARNALRDPAYLPAQIGGIVGSYALSLVLVAIILLSLAKKRREHLNGGEEIWEEPNFFPLPGFQSQEEIQQFQQYQQFEQQEQPYPYPTELPKSPYRNFSHPSSPTSALEHKPYIFPSPTATLRGAPGVAPQVDQHVVYQDRIMAQAQLEEMYKYVMEQEAAKEAGVEYQSPVLATPMSTHQANKSTSTLVKKERVKPANLNLGEVKAEKTQSRTSSILSALKSPRKKKMQGISISSPIMTPMSGTFPPQNGEEMNAIPPRQYAPAKPPPIPTHQMPYGTRQLNGLVSPVSPVSPVTPTGISPDSTQSIDERIGVKLSMDTTHTRNTSGQTEPDPISAATDTSTTPLVGLPSSPKPGVNRFPSLASLPSSPKPGATFSRPNAPSAVRTGGALPLRAYEPALLSPNSYDRQMKQTVFERAPLSPGLGTARTPYTGAAVPYTPYQPFSPVIPMTPSLVTKEDRKRMKKMVPKTPTMEMVRSDDDIW</sequence>
<dbReference type="GeneID" id="19325116"/>
<feature type="compositionally biased region" description="Low complexity" evidence="1">
    <location>
        <begin position="423"/>
        <end position="434"/>
    </location>
</feature>
<feature type="region of interest" description="Disordered" evidence="1">
    <location>
        <begin position="378"/>
        <end position="445"/>
    </location>
</feature>
<keyword evidence="5" id="KW-1185">Reference proteome</keyword>
<feature type="region of interest" description="Disordered" evidence="1">
    <location>
        <begin position="40"/>
        <end position="65"/>
    </location>
</feature>
<proteinExistence type="predicted"/>
<name>R8BKN3_PHAM7</name>
<evidence type="ECO:0000256" key="1">
    <source>
        <dbReference type="SAM" id="MobiDB-lite"/>
    </source>
</evidence>
<gene>
    <name evidence="4" type="ORF">UCRPA7_4645</name>
</gene>
<dbReference type="AlphaFoldDB" id="R8BKN3"/>
<dbReference type="OrthoDB" id="4524805at2759"/>
<feature type="signal peptide" evidence="3">
    <location>
        <begin position="1"/>
        <end position="32"/>
    </location>
</feature>
<protein>
    <submittedName>
        <fullName evidence="4">Uncharacterized protein</fullName>
    </submittedName>
</protein>
<evidence type="ECO:0000256" key="2">
    <source>
        <dbReference type="SAM" id="Phobius"/>
    </source>
</evidence>
<dbReference type="KEGG" id="tmn:UCRPA7_4645"/>
<keyword evidence="2" id="KW-0472">Membrane</keyword>
<dbReference type="EMBL" id="KB933129">
    <property type="protein sequence ID" value="EON99849.1"/>
    <property type="molecule type" value="Genomic_DNA"/>
</dbReference>
<organism evidence="4 5">
    <name type="scientific">Phaeoacremonium minimum (strain UCR-PA7)</name>
    <name type="common">Esca disease fungus</name>
    <name type="synonym">Togninia minima</name>
    <dbReference type="NCBI Taxonomy" id="1286976"/>
    <lineage>
        <taxon>Eukaryota</taxon>
        <taxon>Fungi</taxon>
        <taxon>Dikarya</taxon>
        <taxon>Ascomycota</taxon>
        <taxon>Pezizomycotina</taxon>
        <taxon>Sordariomycetes</taxon>
        <taxon>Sordariomycetidae</taxon>
        <taxon>Togniniales</taxon>
        <taxon>Togniniaceae</taxon>
        <taxon>Phaeoacremonium</taxon>
    </lineage>
</organism>
<feature type="compositionally biased region" description="Low complexity" evidence="1">
    <location>
        <begin position="294"/>
        <end position="303"/>
    </location>
</feature>
<dbReference type="Proteomes" id="UP000014074">
    <property type="component" value="Unassembled WGS sequence"/>
</dbReference>
<evidence type="ECO:0000256" key="3">
    <source>
        <dbReference type="SAM" id="SignalP"/>
    </source>
</evidence>
<evidence type="ECO:0000313" key="4">
    <source>
        <dbReference type="EMBL" id="EON99849.1"/>
    </source>
</evidence>
<keyword evidence="2" id="KW-1133">Transmembrane helix</keyword>
<feature type="transmembrane region" description="Helical" evidence="2">
    <location>
        <begin position="77"/>
        <end position="98"/>
    </location>
</feature>
<feature type="chain" id="PRO_5004452098" evidence="3">
    <location>
        <begin position="33"/>
        <end position="545"/>
    </location>
</feature>
<dbReference type="eggNOG" id="ENOG502SIUZ">
    <property type="taxonomic scope" value="Eukaryota"/>
</dbReference>
<dbReference type="RefSeq" id="XP_007915387.1">
    <property type="nucleotide sequence ID" value="XM_007917196.1"/>
</dbReference>
<evidence type="ECO:0000313" key="5">
    <source>
        <dbReference type="Proteomes" id="UP000014074"/>
    </source>
</evidence>